<dbReference type="InterPro" id="IPR013249">
    <property type="entry name" value="RNA_pol_sigma70_r4_t2"/>
</dbReference>
<name>A0A852Z5D1_9ACTN</name>
<dbReference type="Proteomes" id="UP000579605">
    <property type="component" value="Unassembled WGS sequence"/>
</dbReference>
<keyword evidence="5" id="KW-0804">Transcription</keyword>
<dbReference type="InterPro" id="IPR052704">
    <property type="entry name" value="ECF_Sigma-70_Domain"/>
</dbReference>
<dbReference type="CDD" id="cd06171">
    <property type="entry name" value="Sigma70_r4"/>
    <property type="match status" value="1"/>
</dbReference>
<dbReference type="InterPro" id="IPR014303">
    <property type="entry name" value="RNA_pol_sigma-70_ECF"/>
</dbReference>
<evidence type="ECO:0000256" key="1">
    <source>
        <dbReference type="ARBA" id="ARBA00010641"/>
    </source>
</evidence>
<gene>
    <name evidence="10" type="ORF">F4554_000073</name>
</gene>
<keyword evidence="3" id="KW-0805">Transcription regulation</keyword>
<dbReference type="PANTHER" id="PTHR30173">
    <property type="entry name" value="SIGMA 19 FACTOR"/>
    <property type="match status" value="1"/>
</dbReference>
<comment type="similarity">
    <text evidence="1">Belongs to the sigma-70 factor family. ECF subfamily.</text>
</comment>
<evidence type="ECO:0000256" key="3">
    <source>
        <dbReference type="ARBA" id="ARBA00023015"/>
    </source>
</evidence>
<evidence type="ECO:0000259" key="9">
    <source>
        <dbReference type="Pfam" id="PF12680"/>
    </source>
</evidence>
<comment type="caution">
    <text evidence="10">The sequence shown here is derived from an EMBL/GenBank/DDBJ whole genome shotgun (WGS) entry which is preliminary data.</text>
</comment>
<evidence type="ECO:0000259" key="7">
    <source>
        <dbReference type="Pfam" id="PF04542"/>
    </source>
</evidence>
<dbReference type="PANTHER" id="PTHR30173:SF36">
    <property type="entry name" value="ECF RNA POLYMERASE SIGMA FACTOR SIGJ"/>
    <property type="match status" value="1"/>
</dbReference>
<dbReference type="InterPro" id="IPR013325">
    <property type="entry name" value="RNA_pol_sigma_r2"/>
</dbReference>
<dbReference type="Gene3D" id="1.10.10.10">
    <property type="entry name" value="Winged helix-like DNA-binding domain superfamily/Winged helix DNA-binding domain"/>
    <property type="match status" value="1"/>
</dbReference>
<dbReference type="SUPFAM" id="SSF88659">
    <property type="entry name" value="Sigma3 and sigma4 domains of RNA polymerase sigma factors"/>
    <property type="match status" value="1"/>
</dbReference>
<feature type="region of interest" description="Disordered" evidence="6">
    <location>
        <begin position="1"/>
        <end position="39"/>
    </location>
</feature>
<dbReference type="EMBL" id="JACBZH010000001">
    <property type="protein sequence ID" value="NYH87435.1"/>
    <property type="molecule type" value="Genomic_DNA"/>
</dbReference>
<reference evidence="10 11" key="1">
    <citation type="submission" date="2020-07" db="EMBL/GenBank/DDBJ databases">
        <title>Sequencing the genomes of 1000 actinobacteria strains.</title>
        <authorList>
            <person name="Klenk H.-P."/>
        </authorList>
    </citation>
    <scope>NUCLEOTIDE SEQUENCE [LARGE SCALE GENOMIC DNA]</scope>
    <source>
        <strain evidence="10 11">DSM 18448</strain>
    </source>
</reference>
<proteinExistence type="inferred from homology"/>
<dbReference type="Pfam" id="PF04542">
    <property type="entry name" value="Sigma70_r2"/>
    <property type="match status" value="1"/>
</dbReference>
<dbReference type="Pfam" id="PF08281">
    <property type="entry name" value="Sigma70_r4_2"/>
    <property type="match status" value="1"/>
</dbReference>
<sequence>MATVHDPASPGESEPEPQSDPQSGDTDGGTNGPGDPTAVFDEQRDLLFGVAYRVLGRAVDAEDAVQDAWLRWREVDHASVRDPRAYLVRVVTHLAVDRLRSAQHRREAYVGPWLPEPILTAPDIADDVALADSVSFGMLVVLETLSPLERAVFVLREAFGFSHAEIAGTLGRSEDAVRQLARRARQHVEARRPRFETDRSTQRDATERFLAAANSGDLAGLMNLLAPDVTLHSDGGGLAKAALRVIEGADKVARFLAGIAQKPPPEPRTYLASVNGRLALVVTSRGEPHSVFSLDVVDGRVTTIHVQVNPDKLHGLHDIARVGDPVGPLP</sequence>
<dbReference type="SUPFAM" id="SSF88946">
    <property type="entry name" value="Sigma2 domain of RNA polymerase sigma factors"/>
    <property type="match status" value="1"/>
</dbReference>
<keyword evidence="4" id="KW-0731">Sigma factor</keyword>
<dbReference type="InterPro" id="IPR032710">
    <property type="entry name" value="NTF2-like_dom_sf"/>
</dbReference>
<dbReference type="NCBIfam" id="TIGR02957">
    <property type="entry name" value="SigX4"/>
    <property type="match status" value="1"/>
</dbReference>
<dbReference type="NCBIfam" id="NF007214">
    <property type="entry name" value="PRK09636.1"/>
    <property type="match status" value="1"/>
</dbReference>
<evidence type="ECO:0000256" key="2">
    <source>
        <dbReference type="ARBA" id="ARBA00011344"/>
    </source>
</evidence>
<comment type="subunit">
    <text evidence="2">Interacts transiently with the RNA polymerase catalytic core formed by RpoA, RpoB, RpoC and RpoZ (2 alpha, 1 beta, 1 beta' and 1 omega subunit) to form the RNA polymerase holoenzyme that can initiate transcription.</text>
</comment>
<dbReference type="GO" id="GO:0003677">
    <property type="term" value="F:DNA binding"/>
    <property type="evidence" value="ECO:0007669"/>
    <property type="project" value="InterPro"/>
</dbReference>
<evidence type="ECO:0000259" key="8">
    <source>
        <dbReference type="Pfam" id="PF08281"/>
    </source>
</evidence>
<dbReference type="SUPFAM" id="SSF54427">
    <property type="entry name" value="NTF2-like"/>
    <property type="match status" value="1"/>
</dbReference>
<dbReference type="InterPro" id="IPR014284">
    <property type="entry name" value="RNA_pol_sigma-70_dom"/>
</dbReference>
<evidence type="ECO:0000313" key="11">
    <source>
        <dbReference type="Proteomes" id="UP000579605"/>
    </source>
</evidence>
<protein>
    <submittedName>
        <fullName evidence="10">RNA polymerase sigma-70 factor (ECF subfamily)</fullName>
    </submittedName>
</protein>
<dbReference type="Pfam" id="PF12680">
    <property type="entry name" value="SnoaL_2"/>
    <property type="match status" value="1"/>
</dbReference>
<dbReference type="InterPro" id="IPR036388">
    <property type="entry name" value="WH-like_DNA-bd_sf"/>
</dbReference>
<accession>A0A852Z5D1</accession>
<dbReference type="NCBIfam" id="TIGR02937">
    <property type="entry name" value="sigma70-ECF"/>
    <property type="match status" value="1"/>
</dbReference>
<dbReference type="RefSeq" id="WP_179785502.1">
    <property type="nucleotide sequence ID" value="NZ_BAAARR010000012.1"/>
</dbReference>
<evidence type="ECO:0000256" key="5">
    <source>
        <dbReference type="ARBA" id="ARBA00023163"/>
    </source>
</evidence>
<feature type="domain" description="RNA polymerase sigma factor 70 region 4 type 2" evidence="8">
    <location>
        <begin position="141"/>
        <end position="187"/>
    </location>
</feature>
<evidence type="ECO:0000256" key="6">
    <source>
        <dbReference type="SAM" id="MobiDB-lite"/>
    </source>
</evidence>
<feature type="domain" description="SnoaL-like" evidence="9">
    <location>
        <begin position="207"/>
        <end position="266"/>
    </location>
</feature>
<dbReference type="InterPro" id="IPR013324">
    <property type="entry name" value="RNA_pol_sigma_r3/r4-like"/>
</dbReference>
<dbReference type="GO" id="GO:0006352">
    <property type="term" value="P:DNA-templated transcription initiation"/>
    <property type="evidence" value="ECO:0007669"/>
    <property type="project" value="InterPro"/>
</dbReference>
<dbReference type="AlphaFoldDB" id="A0A852Z5D1"/>
<evidence type="ECO:0000256" key="4">
    <source>
        <dbReference type="ARBA" id="ARBA00023082"/>
    </source>
</evidence>
<keyword evidence="11" id="KW-1185">Reference proteome</keyword>
<evidence type="ECO:0000313" key="10">
    <source>
        <dbReference type="EMBL" id="NYH87435.1"/>
    </source>
</evidence>
<dbReference type="InterPro" id="IPR037401">
    <property type="entry name" value="SnoaL-like"/>
</dbReference>
<dbReference type="GO" id="GO:0016987">
    <property type="term" value="F:sigma factor activity"/>
    <property type="evidence" value="ECO:0007669"/>
    <property type="project" value="UniProtKB-KW"/>
</dbReference>
<organism evidence="10 11">
    <name type="scientific">Actinopolymorpha rutila</name>
    <dbReference type="NCBI Taxonomy" id="446787"/>
    <lineage>
        <taxon>Bacteria</taxon>
        <taxon>Bacillati</taxon>
        <taxon>Actinomycetota</taxon>
        <taxon>Actinomycetes</taxon>
        <taxon>Propionibacteriales</taxon>
        <taxon>Actinopolymorphaceae</taxon>
        <taxon>Actinopolymorpha</taxon>
    </lineage>
</organism>
<dbReference type="Gene3D" id="1.10.1740.10">
    <property type="match status" value="1"/>
</dbReference>
<feature type="domain" description="RNA polymerase sigma-70 region 2" evidence="7">
    <location>
        <begin position="42"/>
        <end position="103"/>
    </location>
</feature>
<dbReference type="Gene3D" id="3.10.450.50">
    <property type="match status" value="1"/>
</dbReference>
<dbReference type="InterPro" id="IPR007627">
    <property type="entry name" value="RNA_pol_sigma70_r2"/>
</dbReference>